<dbReference type="InterPro" id="IPR029069">
    <property type="entry name" value="HotDog_dom_sf"/>
</dbReference>
<dbReference type="Proteomes" id="UP000509638">
    <property type="component" value="Chromosome"/>
</dbReference>
<protein>
    <submittedName>
        <fullName evidence="1">Acyl-CoA thioesterase</fullName>
    </submittedName>
</protein>
<dbReference type="Gene3D" id="3.10.129.10">
    <property type="entry name" value="Hotdog Thioesterase"/>
    <property type="match status" value="1"/>
</dbReference>
<name>A0A7D5JWS8_9MICO</name>
<proteinExistence type="predicted"/>
<dbReference type="CDD" id="cd00586">
    <property type="entry name" value="4HBT"/>
    <property type="match status" value="1"/>
</dbReference>
<dbReference type="InterPro" id="IPR050563">
    <property type="entry name" value="4-hydroxybenzoyl-CoA_TE"/>
</dbReference>
<dbReference type="PANTHER" id="PTHR31793">
    <property type="entry name" value="4-HYDROXYBENZOYL-COA THIOESTERASE FAMILY MEMBER"/>
    <property type="match status" value="1"/>
</dbReference>
<sequence>MRPTPRNRPTASSPVTDDVVASVVTTAGATRVHIPIHLRWGDLDALGHVNNTSMLKLLEEARLRAFWKPEVGLTGPSTAILDALDLSAETMTLIARQEIEYLLPVPYGQRPLEVQMWIGRIGGSSIDVCYEVFSPRGDSPQRCYARSTAVVVMVSTSSGRPVRLSDEMRAAWAPIVGDPISYSHRR</sequence>
<dbReference type="EMBL" id="CP058316">
    <property type="protein sequence ID" value="QLD10403.1"/>
    <property type="molecule type" value="Genomic_DNA"/>
</dbReference>
<reference evidence="1 2" key="1">
    <citation type="submission" date="2020-06" db="EMBL/GenBank/DDBJ databases">
        <authorList>
            <person name="Jo H."/>
        </authorList>
    </citation>
    <scope>NUCLEOTIDE SEQUENCE [LARGE SCALE GENOMIC DNA]</scope>
    <source>
        <strain evidence="1 2">I46</strain>
    </source>
</reference>
<evidence type="ECO:0000313" key="2">
    <source>
        <dbReference type="Proteomes" id="UP000509638"/>
    </source>
</evidence>
<accession>A0A7D5JWS8</accession>
<dbReference type="Pfam" id="PF13279">
    <property type="entry name" value="4HBT_2"/>
    <property type="match status" value="1"/>
</dbReference>
<dbReference type="SUPFAM" id="SSF54637">
    <property type="entry name" value="Thioesterase/thiol ester dehydrase-isomerase"/>
    <property type="match status" value="1"/>
</dbReference>
<organism evidence="1 2">
    <name type="scientific">Microbacterium oleivorans</name>
    <dbReference type="NCBI Taxonomy" id="273677"/>
    <lineage>
        <taxon>Bacteria</taxon>
        <taxon>Bacillati</taxon>
        <taxon>Actinomycetota</taxon>
        <taxon>Actinomycetes</taxon>
        <taxon>Micrococcales</taxon>
        <taxon>Microbacteriaceae</taxon>
        <taxon>Microbacterium</taxon>
    </lineage>
</organism>
<gene>
    <name evidence="1" type="ORF">HW566_00525</name>
</gene>
<evidence type="ECO:0000313" key="1">
    <source>
        <dbReference type="EMBL" id="QLD10403.1"/>
    </source>
</evidence>
<dbReference type="PANTHER" id="PTHR31793:SF24">
    <property type="entry name" value="LONG-CHAIN ACYL-COA THIOESTERASE FADM"/>
    <property type="match status" value="1"/>
</dbReference>
<dbReference type="GO" id="GO:0047617">
    <property type="term" value="F:fatty acyl-CoA hydrolase activity"/>
    <property type="evidence" value="ECO:0007669"/>
    <property type="project" value="TreeGrafter"/>
</dbReference>
<dbReference type="AlphaFoldDB" id="A0A7D5JWS8"/>